<dbReference type="Gene3D" id="2.30.110.10">
    <property type="entry name" value="Electron Transport, Fmn-binding Protein, Chain A"/>
    <property type="match status" value="1"/>
</dbReference>
<dbReference type="InterPro" id="IPR004378">
    <property type="entry name" value="F420H2_quin_Rdtase"/>
</dbReference>
<dbReference type="Proteomes" id="UP000004816">
    <property type="component" value="Unassembled WGS sequence"/>
</dbReference>
<dbReference type="PANTHER" id="PTHR39428">
    <property type="entry name" value="F420H(2)-DEPENDENT QUINONE REDUCTASE RV1261C"/>
    <property type="match status" value="1"/>
</dbReference>
<dbReference type="GO" id="GO:0005886">
    <property type="term" value="C:plasma membrane"/>
    <property type="evidence" value="ECO:0007669"/>
    <property type="project" value="TreeGrafter"/>
</dbReference>
<comment type="similarity">
    <text evidence="1">Belongs to the F420H(2)-dependent quinone reductase family.</text>
</comment>
<protein>
    <submittedName>
        <fullName evidence="3">Deazaflavin-dependent nitroreductase</fullName>
    </submittedName>
</protein>
<dbReference type="GO" id="GO:0070967">
    <property type="term" value="F:coenzyme F420 binding"/>
    <property type="evidence" value="ECO:0007669"/>
    <property type="project" value="TreeGrafter"/>
</dbReference>
<dbReference type="SUPFAM" id="SSF50475">
    <property type="entry name" value="FMN-binding split barrel"/>
    <property type="match status" value="1"/>
</dbReference>
<keyword evidence="4" id="KW-1185">Reference proteome</keyword>
<organism evidence="3 4">
    <name type="scientific">Segniliparus rugosus (strain ATCC BAA-974 / DSM 45345 / CCUG 50838 / CIP 108380 / JCM 13579 / CDC 945)</name>
    <dbReference type="NCBI Taxonomy" id="679197"/>
    <lineage>
        <taxon>Bacteria</taxon>
        <taxon>Bacillati</taxon>
        <taxon>Actinomycetota</taxon>
        <taxon>Actinomycetes</taxon>
        <taxon>Mycobacteriales</taxon>
        <taxon>Segniliparaceae</taxon>
        <taxon>Segniliparus</taxon>
    </lineage>
</organism>
<reference evidence="3 4" key="1">
    <citation type="journal article" date="2011" name="Stand. Genomic Sci.">
        <title>High quality draft genome sequence of Segniliparus rugosus CDC 945(T)= (ATCC BAA-974(T)).</title>
        <authorList>
            <person name="Earl A.M."/>
            <person name="Desjardins C.A."/>
            <person name="Fitzgerald M.G."/>
            <person name="Arachchi H.M."/>
            <person name="Zeng Q."/>
            <person name="Mehta T."/>
            <person name="Griggs A."/>
            <person name="Birren B.W."/>
            <person name="Toney N.C."/>
            <person name="Carr J."/>
            <person name="Posey J."/>
            <person name="Butler W.R."/>
        </authorList>
    </citation>
    <scope>NUCLEOTIDE SEQUENCE [LARGE SCALE GENOMIC DNA]</scope>
    <source>
        <strain evidence="4">ATCC BAA-974 / DSM 45345 / CCUG 50838 / CIP 108380 / JCM 13579 / CDC 945</strain>
    </source>
</reference>
<evidence type="ECO:0000256" key="2">
    <source>
        <dbReference type="ARBA" id="ARBA00049106"/>
    </source>
</evidence>
<evidence type="ECO:0000313" key="3">
    <source>
        <dbReference type="EMBL" id="EFV13209.1"/>
    </source>
</evidence>
<evidence type="ECO:0000256" key="1">
    <source>
        <dbReference type="ARBA" id="ARBA00008710"/>
    </source>
</evidence>
<dbReference type="PANTHER" id="PTHR39428:SF1">
    <property type="entry name" value="F420H(2)-DEPENDENT QUINONE REDUCTASE RV1261C"/>
    <property type="match status" value="1"/>
</dbReference>
<dbReference type="OrthoDB" id="8225825at2"/>
<evidence type="ECO:0000313" key="4">
    <source>
        <dbReference type="Proteomes" id="UP000004816"/>
    </source>
</evidence>
<dbReference type="eggNOG" id="COG3945">
    <property type="taxonomic scope" value="Bacteria"/>
</dbReference>
<dbReference type="NCBIfam" id="TIGR00026">
    <property type="entry name" value="hi_GC_TIGR00026"/>
    <property type="match status" value="1"/>
</dbReference>
<dbReference type="GO" id="GO:0016491">
    <property type="term" value="F:oxidoreductase activity"/>
    <property type="evidence" value="ECO:0007669"/>
    <property type="project" value="InterPro"/>
</dbReference>
<dbReference type="STRING" id="679197.HMPREF9336_01938"/>
<dbReference type="EMBL" id="ACZI02000002">
    <property type="protein sequence ID" value="EFV13209.1"/>
    <property type="molecule type" value="Genomic_DNA"/>
</dbReference>
<dbReference type="HOGENOM" id="CLU_114921_2_0_11"/>
<dbReference type="Pfam" id="PF04075">
    <property type="entry name" value="F420H2_quin_red"/>
    <property type="match status" value="1"/>
</dbReference>
<name>E5XR16_SEGRC</name>
<proteinExistence type="inferred from homology"/>
<accession>E5XR16</accession>
<comment type="caution">
    <text evidence="3">The sequence shown here is derived from an EMBL/GenBank/DDBJ whole genome shotgun (WGS) entry which is preliminary data.</text>
</comment>
<sequence length="154" mass="17495">MSGAEQIGHGKTVFANRAELDAFNEDVVAQLRRTGGVVEEGPYAGADRFLVLHSVGAKSGEPRQTPLFYLDVEGRWYLIGSFWGNQKHPAWVYNLLAHPNVRIEVKGQTLEAVARELEAEEREEIWARLVETAPNFAEYQAKTDRRIRLFELVR</sequence>
<dbReference type="RefSeq" id="WP_007469842.1">
    <property type="nucleotide sequence ID" value="NZ_KI391953.1"/>
</dbReference>
<comment type="catalytic activity">
    <reaction evidence="2">
        <text>oxidized coenzyme F420-(gamma-L-Glu)(n) + a quinol + H(+) = reduced coenzyme F420-(gamma-L-Glu)(n) + a quinone</text>
        <dbReference type="Rhea" id="RHEA:39663"/>
        <dbReference type="Rhea" id="RHEA-COMP:12939"/>
        <dbReference type="Rhea" id="RHEA-COMP:14378"/>
        <dbReference type="ChEBI" id="CHEBI:15378"/>
        <dbReference type="ChEBI" id="CHEBI:24646"/>
        <dbReference type="ChEBI" id="CHEBI:132124"/>
        <dbReference type="ChEBI" id="CHEBI:133980"/>
        <dbReference type="ChEBI" id="CHEBI:139511"/>
    </reaction>
</comment>
<dbReference type="InterPro" id="IPR012349">
    <property type="entry name" value="Split_barrel_FMN-bd"/>
</dbReference>
<gene>
    <name evidence="3" type="ORF">HMPREF9336_01938</name>
</gene>
<dbReference type="AlphaFoldDB" id="E5XR16"/>